<sequence length="68" mass="7553">MKRNGNVLTKEPSTSNNLQPSTPSSSSEVIDACIEAETAERFCQKNQEAFFDSAFDTALYQAVEDFEN</sequence>
<protein>
    <submittedName>
        <fullName evidence="2">Uncharacterized protein</fullName>
    </submittedName>
</protein>
<feature type="compositionally biased region" description="Polar residues" evidence="1">
    <location>
        <begin position="11"/>
        <end position="28"/>
    </location>
</feature>
<dbReference type="AlphaFoldDB" id="A0ABD0S261"/>
<evidence type="ECO:0000313" key="2">
    <source>
        <dbReference type="EMBL" id="KAL0803279.1"/>
    </source>
</evidence>
<dbReference type="EMBL" id="JBEDNZ010000048">
    <property type="protein sequence ID" value="KAL0803279.1"/>
    <property type="molecule type" value="Genomic_DNA"/>
</dbReference>
<feature type="region of interest" description="Disordered" evidence="1">
    <location>
        <begin position="1"/>
        <end position="29"/>
    </location>
</feature>
<gene>
    <name evidence="2" type="ORF">ABMA28_017244</name>
</gene>
<organism evidence="2 3">
    <name type="scientific">Loxostege sticticalis</name>
    <name type="common">Beet webworm moth</name>
    <dbReference type="NCBI Taxonomy" id="481309"/>
    <lineage>
        <taxon>Eukaryota</taxon>
        <taxon>Metazoa</taxon>
        <taxon>Ecdysozoa</taxon>
        <taxon>Arthropoda</taxon>
        <taxon>Hexapoda</taxon>
        <taxon>Insecta</taxon>
        <taxon>Pterygota</taxon>
        <taxon>Neoptera</taxon>
        <taxon>Endopterygota</taxon>
        <taxon>Lepidoptera</taxon>
        <taxon>Glossata</taxon>
        <taxon>Ditrysia</taxon>
        <taxon>Pyraloidea</taxon>
        <taxon>Crambidae</taxon>
        <taxon>Pyraustinae</taxon>
        <taxon>Loxostege</taxon>
    </lineage>
</organism>
<evidence type="ECO:0000256" key="1">
    <source>
        <dbReference type="SAM" id="MobiDB-lite"/>
    </source>
</evidence>
<proteinExistence type="predicted"/>
<name>A0ABD0S261_LOXSC</name>
<comment type="caution">
    <text evidence="2">The sequence shown here is derived from an EMBL/GenBank/DDBJ whole genome shotgun (WGS) entry which is preliminary data.</text>
</comment>
<dbReference type="Proteomes" id="UP001549921">
    <property type="component" value="Unassembled WGS sequence"/>
</dbReference>
<feature type="non-terminal residue" evidence="2">
    <location>
        <position position="68"/>
    </location>
</feature>
<evidence type="ECO:0000313" key="3">
    <source>
        <dbReference type="Proteomes" id="UP001549921"/>
    </source>
</evidence>
<reference evidence="2 3" key="1">
    <citation type="submission" date="2024-06" db="EMBL/GenBank/DDBJ databases">
        <title>A chromosome-level genome assembly of beet webworm, Loxostege sticticalis.</title>
        <authorList>
            <person name="Zhang Y."/>
        </authorList>
    </citation>
    <scope>NUCLEOTIDE SEQUENCE [LARGE SCALE GENOMIC DNA]</scope>
    <source>
        <strain evidence="2">AQ028</strain>
        <tissue evidence="2">Male pupae</tissue>
    </source>
</reference>
<accession>A0ABD0S261</accession>